<reference evidence="11" key="1">
    <citation type="submission" date="2025-08" db="UniProtKB">
        <authorList>
            <consortium name="RefSeq"/>
        </authorList>
    </citation>
    <scope>IDENTIFICATION</scope>
    <source>
        <tissue evidence="11">Whole organism</tissue>
    </source>
</reference>
<keyword evidence="4" id="KW-0540">Nuclease</keyword>
<dbReference type="PANTHER" id="PTHR22930">
    <property type="match status" value="1"/>
</dbReference>
<evidence type="ECO:0000256" key="1">
    <source>
        <dbReference type="ARBA" id="ARBA00001968"/>
    </source>
</evidence>
<dbReference type="InterPro" id="IPR045249">
    <property type="entry name" value="HARBI1-like"/>
</dbReference>
<dbReference type="AlphaFoldDB" id="A0A9C6X2V5"/>
<evidence type="ECO:0000256" key="2">
    <source>
        <dbReference type="ARBA" id="ARBA00004123"/>
    </source>
</evidence>
<dbReference type="InterPro" id="IPR058353">
    <property type="entry name" value="DUF8040"/>
</dbReference>
<proteinExistence type="inferred from homology"/>
<evidence type="ECO:0000256" key="7">
    <source>
        <dbReference type="ARBA" id="ARBA00023242"/>
    </source>
</evidence>
<keyword evidence="7" id="KW-0539">Nucleus</keyword>
<evidence type="ECO:0000256" key="6">
    <source>
        <dbReference type="ARBA" id="ARBA00022801"/>
    </source>
</evidence>
<keyword evidence="5" id="KW-0479">Metal-binding</keyword>
<evidence type="ECO:0000256" key="4">
    <source>
        <dbReference type="ARBA" id="ARBA00022722"/>
    </source>
</evidence>
<dbReference type="GO" id="GO:0004518">
    <property type="term" value="F:nuclease activity"/>
    <property type="evidence" value="ECO:0007669"/>
    <property type="project" value="UniProtKB-KW"/>
</dbReference>
<feature type="domain" description="DDE Tnp4" evidence="8">
    <location>
        <begin position="188"/>
        <end position="356"/>
    </location>
</feature>
<evidence type="ECO:0000313" key="10">
    <source>
        <dbReference type="Proteomes" id="UP000504606"/>
    </source>
</evidence>
<accession>A0A9C6X2V5</accession>
<evidence type="ECO:0000256" key="5">
    <source>
        <dbReference type="ARBA" id="ARBA00022723"/>
    </source>
</evidence>
<dbReference type="KEGG" id="foc:113208047"/>
<dbReference type="PANTHER" id="PTHR22930:SF269">
    <property type="entry name" value="NUCLEASE HARBI1-LIKE PROTEIN"/>
    <property type="match status" value="1"/>
</dbReference>
<dbReference type="RefSeq" id="XP_052128166.1">
    <property type="nucleotide sequence ID" value="XM_052272206.1"/>
</dbReference>
<comment type="similarity">
    <text evidence="3">Belongs to the HARBI1 family.</text>
</comment>
<comment type="cofactor">
    <cofactor evidence="1">
        <name>a divalent metal cation</name>
        <dbReference type="ChEBI" id="CHEBI:60240"/>
    </cofactor>
</comment>
<dbReference type="GO" id="GO:0005634">
    <property type="term" value="C:nucleus"/>
    <property type="evidence" value="ECO:0007669"/>
    <property type="project" value="UniProtKB-SubCell"/>
</dbReference>
<evidence type="ECO:0000259" key="8">
    <source>
        <dbReference type="Pfam" id="PF13359"/>
    </source>
</evidence>
<name>A0A9C6X2V5_FRAOC</name>
<dbReference type="Pfam" id="PF13359">
    <property type="entry name" value="DDE_Tnp_4"/>
    <property type="match status" value="1"/>
</dbReference>
<dbReference type="InterPro" id="IPR027806">
    <property type="entry name" value="HARBI1_dom"/>
</dbReference>
<evidence type="ECO:0000256" key="3">
    <source>
        <dbReference type="ARBA" id="ARBA00006958"/>
    </source>
</evidence>
<dbReference type="OrthoDB" id="8185584at2759"/>
<dbReference type="GO" id="GO:0046872">
    <property type="term" value="F:metal ion binding"/>
    <property type="evidence" value="ECO:0007669"/>
    <property type="project" value="UniProtKB-KW"/>
</dbReference>
<organism evidence="10 11">
    <name type="scientific">Frankliniella occidentalis</name>
    <name type="common">Western flower thrips</name>
    <name type="synonym">Euthrips occidentalis</name>
    <dbReference type="NCBI Taxonomy" id="133901"/>
    <lineage>
        <taxon>Eukaryota</taxon>
        <taxon>Metazoa</taxon>
        <taxon>Ecdysozoa</taxon>
        <taxon>Arthropoda</taxon>
        <taxon>Hexapoda</taxon>
        <taxon>Insecta</taxon>
        <taxon>Pterygota</taxon>
        <taxon>Neoptera</taxon>
        <taxon>Paraneoptera</taxon>
        <taxon>Thysanoptera</taxon>
        <taxon>Terebrantia</taxon>
        <taxon>Thripoidea</taxon>
        <taxon>Thripidae</taxon>
        <taxon>Frankliniella</taxon>
    </lineage>
</organism>
<comment type="subcellular location">
    <subcellularLocation>
        <location evidence="2">Nucleus</location>
    </subcellularLocation>
</comment>
<evidence type="ECO:0000259" key="9">
    <source>
        <dbReference type="Pfam" id="PF26138"/>
    </source>
</evidence>
<keyword evidence="6" id="KW-0378">Hydrolase</keyword>
<dbReference type="Pfam" id="PF26138">
    <property type="entry name" value="DUF8040"/>
    <property type="match status" value="1"/>
</dbReference>
<sequence length="440" mass="51167">MVRITNRYRQYQDYMYRRRRAIIALFGVVLIQEISKRFPERSVWVHHYIARRDRLGCHNTLFMELRTENPEKYRKCLRMTPEMFQWLADTIRPLVQKQDSHLRRSISVEQRLSITLRHLATGETQESLHFHFRVGQSTISGIIREVCQALHSVLKETYLRFPTSHEEWRNIASECGSRWNFYNCIGAMDGKHVLIEPPINSGSTYYNYKETFSIVLLAIVDAGLRFIYVDVGTNGRVGDKGVWNKCSMKKYLEENSMSIPPPCPLPGTDKNFPFVIVGDEGFALTNQVMIPFSKEHLRGENSKVRRIFNYRLSRVRRCSENAFGLIVNRFQILRSPMRYDPDVARNITLTILCLHNLLRTDTLGRKLYSPPEMLDSEDELTGVIHRGAWREEGGNGLQDLARQGGNRHAASPLQLREDWAEYFNGPGAVPWQERMVSLPQ</sequence>
<gene>
    <name evidence="11" type="primary">LOC113208047</name>
</gene>
<dbReference type="GeneID" id="113208047"/>
<dbReference type="Proteomes" id="UP000504606">
    <property type="component" value="Unplaced"/>
</dbReference>
<dbReference type="GO" id="GO:0016787">
    <property type="term" value="F:hydrolase activity"/>
    <property type="evidence" value="ECO:0007669"/>
    <property type="project" value="UniProtKB-KW"/>
</dbReference>
<feature type="domain" description="DUF8040" evidence="9">
    <location>
        <begin position="63"/>
        <end position="151"/>
    </location>
</feature>
<protein>
    <submittedName>
        <fullName evidence="11">Uncharacterized protein LOC113208047 isoform X1</fullName>
    </submittedName>
</protein>
<evidence type="ECO:0000313" key="11">
    <source>
        <dbReference type="RefSeq" id="XP_052128166.1"/>
    </source>
</evidence>
<keyword evidence="10" id="KW-1185">Reference proteome</keyword>